<dbReference type="EMBL" id="DF836780">
    <property type="protein sequence ID" value="GAN11167.1"/>
    <property type="molecule type" value="Genomic_DNA"/>
</dbReference>
<keyword evidence="1" id="KW-1133">Transmembrane helix</keyword>
<dbReference type="Proteomes" id="UP000053815">
    <property type="component" value="Unassembled WGS sequence"/>
</dbReference>
<sequence length="117" mass="13972">MSTDINSKNKQRLYFDFQDEYDYFGEFLFNKYVKTYWTAFFILCMYWGLFLFAQHIFGDGNTYCSANLRHSREGAVHSLEINRYDNVRSWVNHPTVMNIYVCKRFASSSITPILTKL</sequence>
<proteinExistence type="predicted"/>
<accession>A0A0C9N523</accession>
<feature type="transmembrane region" description="Helical" evidence="1">
    <location>
        <begin position="35"/>
        <end position="53"/>
    </location>
</feature>
<name>A0A0C9N523_9FUNG</name>
<dbReference type="OrthoDB" id="2446850at2759"/>
<protein>
    <submittedName>
        <fullName evidence="2">Uncharacterized protein</fullName>
    </submittedName>
</protein>
<organism evidence="2">
    <name type="scientific">Mucor ambiguus</name>
    <dbReference type="NCBI Taxonomy" id="91626"/>
    <lineage>
        <taxon>Eukaryota</taxon>
        <taxon>Fungi</taxon>
        <taxon>Fungi incertae sedis</taxon>
        <taxon>Mucoromycota</taxon>
        <taxon>Mucoromycotina</taxon>
        <taxon>Mucoromycetes</taxon>
        <taxon>Mucorales</taxon>
        <taxon>Mucorineae</taxon>
        <taxon>Mucoraceae</taxon>
        <taxon>Mucor</taxon>
    </lineage>
</organism>
<evidence type="ECO:0000256" key="1">
    <source>
        <dbReference type="SAM" id="Phobius"/>
    </source>
</evidence>
<evidence type="ECO:0000313" key="3">
    <source>
        <dbReference type="Proteomes" id="UP000053815"/>
    </source>
</evidence>
<reference evidence="2" key="1">
    <citation type="submission" date="2014-09" db="EMBL/GenBank/DDBJ databases">
        <title>Draft genome sequence of an oleaginous Mucoromycotina fungus Mucor ambiguus NBRC6742.</title>
        <authorList>
            <person name="Takeda I."/>
            <person name="Yamane N."/>
            <person name="Morita T."/>
            <person name="Tamano K."/>
            <person name="Machida M."/>
            <person name="Baker S."/>
            <person name="Koike H."/>
        </authorList>
    </citation>
    <scope>NUCLEOTIDE SEQUENCE</scope>
    <source>
        <strain evidence="2">NBRC 6742</strain>
    </source>
</reference>
<evidence type="ECO:0000313" key="2">
    <source>
        <dbReference type="EMBL" id="GAN11167.1"/>
    </source>
</evidence>
<dbReference type="AlphaFoldDB" id="A0A0C9N523"/>
<gene>
    <name evidence="2" type="ORF">MAM1_0491c10725</name>
</gene>
<keyword evidence="1" id="KW-0812">Transmembrane</keyword>
<keyword evidence="1" id="KW-0472">Membrane</keyword>
<keyword evidence="3" id="KW-1185">Reference proteome</keyword>